<sequence length="183" mass="20906">MTVTFEQNLQDIYDWIEHQRSKRKREYPLRAIITLVIIGYGFLQRGQDAIAWVLIAIAISLAAGPLLEPWQRATWRRRLEMSEKAGEQVPEELRQLKTVTLELGGLRVAEPSAKREILHYWDSLTELIELERVLVVRLGKLGIESLLIPRRAFASPDDYTTFVAELRGKLPVGEAKETPSGES</sequence>
<organism evidence="2 3">
    <name type="scientific">Armatimonas rosea</name>
    <dbReference type="NCBI Taxonomy" id="685828"/>
    <lineage>
        <taxon>Bacteria</taxon>
        <taxon>Bacillati</taxon>
        <taxon>Armatimonadota</taxon>
        <taxon>Armatimonadia</taxon>
        <taxon>Armatimonadales</taxon>
        <taxon>Armatimonadaceae</taxon>
        <taxon>Armatimonas</taxon>
    </lineage>
</organism>
<dbReference type="EMBL" id="JACHGW010000002">
    <property type="protein sequence ID" value="MBB6050235.1"/>
    <property type="molecule type" value="Genomic_DNA"/>
</dbReference>
<evidence type="ECO:0008006" key="4">
    <source>
        <dbReference type="Google" id="ProtNLM"/>
    </source>
</evidence>
<keyword evidence="1" id="KW-0472">Membrane</keyword>
<evidence type="ECO:0000256" key="1">
    <source>
        <dbReference type="SAM" id="Phobius"/>
    </source>
</evidence>
<reference evidence="2 3" key="1">
    <citation type="submission" date="2020-08" db="EMBL/GenBank/DDBJ databases">
        <title>Genomic Encyclopedia of Type Strains, Phase IV (KMG-IV): sequencing the most valuable type-strain genomes for metagenomic binning, comparative biology and taxonomic classification.</title>
        <authorList>
            <person name="Goeker M."/>
        </authorList>
    </citation>
    <scope>NUCLEOTIDE SEQUENCE [LARGE SCALE GENOMIC DNA]</scope>
    <source>
        <strain evidence="2 3">DSM 23562</strain>
    </source>
</reference>
<keyword evidence="1" id="KW-1133">Transmembrane helix</keyword>
<dbReference type="Proteomes" id="UP000520814">
    <property type="component" value="Unassembled WGS sequence"/>
</dbReference>
<accession>A0A7W9W6N6</accession>
<protein>
    <recommendedName>
        <fullName evidence="4">YcxB-like protein domain-containing protein</fullName>
    </recommendedName>
</protein>
<dbReference type="RefSeq" id="WP_184194805.1">
    <property type="nucleotide sequence ID" value="NZ_JACHGW010000002.1"/>
</dbReference>
<dbReference type="AlphaFoldDB" id="A0A7W9W6N6"/>
<keyword evidence="3" id="KW-1185">Reference proteome</keyword>
<proteinExistence type="predicted"/>
<evidence type="ECO:0000313" key="2">
    <source>
        <dbReference type="EMBL" id="MBB6050235.1"/>
    </source>
</evidence>
<feature type="transmembrane region" description="Helical" evidence="1">
    <location>
        <begin position="27"/>
        <end position="43"/>
    </location>
</feature>
<evidence type="ECO:0000313" key="3">
    <source>
        <dbReference type="Proteomes" id="UP000520814"/>
    </source>
</evidence>
<gene>
    <name evidence="2" type="ORF">HNQ39_002026</name>
</gene>
<name>A0A7W9W6N6_ARMRO</name>
<keyword evidence="1" id="KW-0812">Transmembrane</keyword>
<feature type="transmembrane region" description="Helical" evidence="1">
    <location>
        <begin position="49"/>
        <end position="67"/>
    </location>
</feature>
<comment type="caution">
    <text evidence="2">The sequence shown here is derived from an EMBL/GenBank/DDBJ whole genome shotgun (WGS) entry which is preliminary data.</text>
</comment>